<dbReference type="OrthoDB" id="2496319at2759"/>
<reference evidence="1" key="1">
    <citation type="submission" date="2013-11" db="EMBL/GenBank/DDBJ databases">
        <title>Genome sequence of the fusiform rust pathogen reveals effectors for host alternation and coevolution with pine.</title>
        <authorList>
            <consortium name="DOE Joint Genome Institute"/>
            <person name="Smith K."/>
            <person name="Pendleton A."/>
            <person name="Kubisiak T."/>
            <person name="Anderson C."/>
            <person name="Salamov A."/>
            <person name="Aerts A."/>
            <person name="Riley R."/>
            <person name="Clum A."/>
            <person name="Lindquist E."/>
            <person name="Ence D."/>
            <person name="Campbell M."/>
            <person name="Kronenberg Z."/>
            <person name="Feau N."/>
            <person name="Dhillon B."/>
            <person name="Hamelin R."/>
            <person name="Burleigh J."/>
            <person name="Smith J."/>
            <person name="Yandell M."/>
            <person name="Nelson C."/>
            <person name="Grigoriev I."/>
            <person name="Davis J."/>
        </authorList>
    </citation>
    <scope>NUCLEOTIDE SEQUENCE</scope>
    <source>
        <strain evidence="1">G11</strain>
    </source>
</reference>
<dbReference type="Proteomes" id="UP000886653">
    <property type="component" value="Unassembled WGS sequence"/>
</dbReference>
<evidence type="ECO:0000313" key="1">
    <source>
        <dbReference type="EMBL" id="KAG0144044.1"/>
    </source>
</evidence>
<name>A0A9P6NDD1_9BASI</name>
<organism evidence="1 2">
    <name type="scientific">Cronartium quercuum f. sp. fusiforme G11</name>
    <dbReference type="NCBI Taxonomy" id="708437"/>
    <lineage>
        <taxon>Eukaryota</taxon>
        <taxon>Fungi</taxon>
        <taxon>Dikarya</taxon>
        <taxon>Basidiomycota</taxon>
        <taxon>Pucciniomycotina</taxon>
        <taxon>Pucciniomycetes</taxon>
        <taxon>Pucciniales</taxon>
        <taxon>Coleosporiaceae</taxon>
        <taxon>Cronartium</taxon>
    </lineage>
</organism>
<gene>
    <name evidence="1" type="ORF">CROQUDRAFT_660478</name>
</gene>
<protein>
    <submittedName>
        <fullName evidence="1">Uncharacterized protein</fullName>
    </submittedName>
</protein>
<dbReference type="EMBL" id="MU167304">
    <property type="protein sequence ID" value="KAG0144044.1"/>
    <property type="molecule type" value="Genomic_DNA"/>
</dbReference>
<accession>A0A9P6NDD1</accession>
<comment type="caution">
    <text evidence="1">The sequence shown here is derived from an EMBL/GenBank/DDBJ whole genome shotgun (WGS) entry which is preliminary data.</text>
</comment>
<dbReference type="AlphaFoldDB" id="A0A9P6NDD1"/>
<keyword evidence="2" id="KW-1185">Reference proteome</keyword>
<proteinExistence type="predicted"/>
<evidence type="ECO:0000313" key="2">
    <source>
        <dbReference type="Proteomes" id="UP000886653"/>
    </source>
</evidence>
<sequence length="90" mass="9965">MSGRLLVGRALAMLAVFTGLGYGVMRAVTPSDDEFYKSLAPDLQRKVDERRGKTAERERLSKIQQQKAIQLYAEPISARDIMSVLPLAGL</sequence>